<keyword evidence="2" id="KW-1185">Reference proteome</keyword>
<sequence length="190" mass="21458">MLPGQGQHLLQQQRGLCNELLQRSQGQRQMVIKPTNLAFGAGATLWNLSEDAQLTQESCLLSLQEMFQKVQEGISTNLDDVIVQEFVHSLTMKGRKLELRAHVLVASTNPLIVLWDPNVLWKWGTVPLPEGWILSGPLQQREEATLEDLAKEFGKNAAEELHRRVYREVRRGLAIILESLLEVTGGNLTW</sequence>
<dbReference type="Proteomes" id="UP001642484">
    <property type="component" value="Unassembled WGS sequence"/>
</dbReference>
<reference evidence="1 2" key="1">
    <citation type="submission" date="2024-02" db="EMBL/GenBank/DDBJ databases">
        <authorList>
            <person name="Chen Y."/>
            <person name="Shah S."/>
            <person name="Dougan E. K."/>
            <person name="Thang M."/>
            <person name="Chan C."/>
        </authorList>
    </citation>
    <scope>NUCLEOTIDE SEQUENCE [LARGE SCALE GENOMIC DNA]</scope>
</reference>
<feature type="non-terminal residue" evidence="1">
    <location>
        <position position="190"/>
    </location>
</feature>
<gene>
    <name evidence="1" type="ORF">CCMP2556_LOCUS21429</name>
</gene>
<proteinExistence type="predicted"/>
<comment type="caution">
    <text evidence="1">The sequence shown here is derived from an EMBL/GenBank/DDBJ whole genome shotgun (WGS) entry which is preliminary data.</text>
</comment>
<name>A0ABP0LK16_9DINO</name>
<protein>
    <submittedName>
        <fullName evidence="1">Uncharacterized protein</fullName>
    </submittedName>
</protein>
<evidence type="ECO:0000313" key="2">
    <source>
        <dbReference type="Proteomes" id="UP001642484"/>
    </source>
</evidence>
<dbReference type="EMBL" id="CAXAMN010012980">
    <property type="protein sequence ID" value="CAK9039538.1"/>
    <property type="molecule type" value="Genomic_DNA"/>
</dbReference>
<organism evidence="1 2">
    <name type="scientific">Durusdinium trenchii</name>
    <dbReference type="NCBI Taxonomy" id="1381693"/>
    <lineage>
        <taxon>Eukaryota</taxon>
        <taxon>Sar</taxon>
        <taxon>Alveolata</taxon>
        <taxon>Dinophyceae</taxon>
        <taxon>Suessiales</taxon>
        <taxon>Symbiodiniaceae</taxon>
        <taxon>Durusdinium</taxon>
    </lineage>
</organism>
<dbReference type="Pfam" id="PF03133">
    <property type="entry name" value="TTL"/>
    <property type="match status" value="1"/>
</dbReference>
<evidence type="ECO:0000313" key="1">
    <source>
        <dbReference type="EMBL" id="CAK9039538.1"/>
    </source>
</evidence>
<accession>A0ABP0LK16</accession>
<dbReference type="InterPro" id="IPR004344">
    <property type="entry name" value="TTL/TTLL_fam"/>
</dbReference>